<accession>A0A3M7MIT6</accession>
<evidence type="ECO:0000256" key="1">
    <source>
        <dbReference type="SAM" id="Phobius"/>
    </source>
</evidence>
<name>A0A3M7MIT6_9PLEO</name>
<protein>
    <submittedName>
        <fullName evidence="2">Uncharacterized protein</fullName>
    </submittedName>
</protein>
<organism evidence="2 3">
    <name type="scientific">Pyrenophora seminiperda CCB06</name>
    <dbReference type="NCBI Taxonomy" id="1302712"/>
    <lineage>
        <taxon>Eukaryota</taxon>
        <taxon>Fungi</taxon>
        <taxon>Dikarya</taxon>
        <taxon>Ascomycota</taxon>
        <taxon>Pezizomycotina</taxon>
        <taxon>Dothideomycetes</taxon>
        <taxon>Pleosporomycetidae</taxon>
        <taxon>Pleosporales</taxon>
        <taxon>Pleosporineae</taxon>
        <taxon>Pleosporaceae</taxon>
        <taxon>Pyrenophora</taxon>
    </lineage>
</organism>
<dbReference type="AlphaFoldDB" id="A0A3M7MIT6"/>
<keyword evidence="1" id="KW-1133">Transmembrane helix</keyword>
<gene>
    <name evidence="2" type="ORF">GMOD_00003447</name>
</gene>
<reference evidence="2 3" key="1">
    <citation type="journal article" date="2014" name="PLoS ONE">
        <title>De novo Genome Assembly of the Fungal Plant Pathogen Pyrenophora semeniperda.</title>
        <authorList>
            <person name="Soliai M.M."/>
            <person name="Meyer S.E."/>
            <person name="Udall J.A."/>
            <person name="Elzinga D.E."/>
            <person name="Hermansen R.A."/>
            <person name="Bodily P.M."/>
            <person name="Hart A.A."/>
            <person name="Coleman C.E."/>
        </authorList>
    </citation>
    <scope>NUCLEOTIDE SEQUENCE [LARGE SCALE GENOMIC DNA]</scope>
    <source>
        <strain evidence="2 3">CCB06</strain>
        <tissue evidence="2">Mycelium</tissue>
    </source>
</reference>
<evidence type="ECO:0000313" key="3">
    <source>
        <dbReference type="Proteomes" id="UP000265663"/>
    </source>
</evidence>
<keyword evidence="1" id="KW-0472">Membrane</keyword>
<dbReference type="EMBL" id="KE747844">
    <property type="protein sequence ID" value="RMZ74413.1"/>
    <property type="molecule type" value="Genomic_DNA"/>
</dbReference>
<evidence type="ECO:0000313" key="2">
    <source>
        <dbReference type="EMBL" id="RMZ74413.1"/>
    </source>
</evidence>
<proteinExistence type="predicted"/>
<sequence>MVSCRTHGNPRWNRHNYILSLVILFPRTAVHVGVLLL</sequence>
<keyword evidence="3" id="KW-1185">Reference proteome</keyword>
<feature type="transmembrane region" description="Helical" evidence="1">
    <location>
        <begin position="17"/>
        <end position="36"/>
    </location>
</feature>
<keyword evidence="1" id="KW-0812">Transmembrane</keyword>
<dbReference type="Proteomes" id="UP000265663">
    <property type="component" value="Unassembled WGS sequence"/>
</dbReference>